<reference evidence="1 2" key="1">
    <citation type="submission" date="2016-07" db="EMBL/GenBank/DDBJ databases">
        <title>Pervasive Adenine N6-methylation of Active Genes in Fungi.</title>
        <authorList>
            <consortium name="DOE Joint Genome Institute"/>
            <person name="Mondo S.J."/>
            <person name="Dannebaum R.O."/>
            <person name="Kuo R.C."/>
            <person name="Labutti K."/>
            <person name="Haridas S."/>
            <person name="Kuo A."/>
            <person name="Salamov A."/>
            <person name="Ahrendt S.R."/>
            <person name="Lipzen A."/>
            <person name="Sullivan W."/>
            <person name="Andreopoulos W.B."/>
            <person name="Clum A."/>
            <person name="Lindquist E."/>
            <person name="Daum C."/>
            <person name="Ramamoorthy G.K."/>
            <person name="Gryganskyi A."/>
            <person name="Culley D."/>
            <person name="Magnuson J.K."/>
            <person name="James T.Y."/>
            <person name="O'Malley M.A."/>
            <person name="Stajich J.E."/>
            <person name="Spatafora J.W."/>
            <person name="Visel A."/>
            <person name="Grigoriev I.V."/>
        </authorList>
    </citation>
    <scope>NUCLEOTIDE SEQUENCE [LARGE SCALE GENOMIC DNA]</scope>
    <source>
        <strain evidence="1 2">NRRL 1336</strain>
    </source>
</reference>
<accession>A0A1X2HZB3</accession>
<comment type="caution">
    <text evidence="1">The sequence shown here is derived from an EMBL/GenBank/DDBJ whole genome shotgun (WGS) entry which is preliminary data.</text>
</comment>
<evidence type="ECO:0000313" key="2">
    <source>
        <dbReference type="Proteomes" id="UP000193560"/>
    </source>
</evidence>
<evidence type="ECO:0000313" key="1">
    <source>
        <dbReference type="EMBL" id="ORZ05664.1"/>
    </source>
</evidence>
<dbReference type="STRING" id="90262.A0A1X2HZB3"/>
<dbReference type="GO" id="GO:0031146">
    <property type="term" value="P:SCF-dependent proteasomal ubiquitin-dependent protein catabolic process"/>
    <property type="evidence" value="ECO:0007669"/>
    <property type="project" value="TreeGrafter"/>
</dbReference>
<sequence length="401" mass="45282">MKPERSTIQIKLADNVMQRPLPNEIVALIVHHVDYPECEPRLNDDRQMAEQRELYTFTLVNKQFYAIANPLLWQEPVVGLDSTFLQRLLDCLTATTNQQPLGHHIKKLHLHNTTCTDHQLLLLMTHIPHLETLLIENKRYPDNNDASSVLTPLPSPPLISNVSLQFLPRCCSQLTVLEIHSIHLLEPTARAIGQHCHHLRQLTLHLNAVPWQPLFSALTHCPLALLSITSYERATVTLTETMAMDMLTNFPGLTSFKMNSFDPSGLLMTLAHTTLTTFPSPWPHLKKLDLTRYVTLGENNLALIRFIKTHPHLEYIRLGHAVLTDRSLDAMAMSLPDLHELHLLRVKGISADGVRQLIRHCLGLKVVCLAKCDSIVLGDLLPGGSSAFFFTLKETTLAMIR</sequence>
<proteinExistence type="predicted"/>
<dbReference type="AlphaFoldDB" id="A0A1X2HZB3"/>
<dbReference type="Gene3D" id="3.80.10.10">
    <property type="entry name" value="Ribonuclease Inhibitor"/>
    <property type="match status" value="1"/>
</dbReference>
<keyword evidence="2" id="KW-1185">Reference proteome</keyword>
<dbReference type="Proteomes" id="UP000193560">
    <property type="component" value="Unassembled WGS sequence"/>
</dbReference>
<protein>
    <submittedName>
        <fullName evidence="1">Uncharacterized protein</fullName>
    </submittedName>
</protein>
<dbReference type="PANTHER" id="PTHR13318:SF95">
    <property type="entry name" value="F-BOX PROTEIN YLR352W"/>
    <property type="match status" value="1"/>
</dbReference>
<dbReference type="OrthoDB" id="10257471at2759"/>
<dbReference type="EMBL" id="MCGE01000043">
    <property type="protein sequence ID" value="ORZ05664.1"/>
    <property type="molecule type" value="Genomic_DNA"/>
</dbReference>
<dbReference type="PANTHER" id="PTHR13318">
    <property type="entry name" value="PARTNER OF PAIRED, ISOFORM B-RELATED"/>
    <property type="match status" value="1"/>
</dbReference>
<organism evidence="1 2">
    <name type="scientific">Absidia repens</name>
    <dbReference type="NCBI Taxonomy" id="90262"/>
    <lineage>
        <taxon>Eukaryota</taxon>
        <taxon>Fungi</taxon>
        <taxon>Fungi incertae sedis</taxon>
        <taxon>Mucoromycota</taxon>
        <taxon>Mucoromycotina</taxon>
        <taxon>Mucoromycetes</taxon>
        <taxon>Mucorales</taxon>
        <taxon>Cunninghamellaceae</taxon>
        <taxon>Absidia</taxon>
    </lineage>
</organism>
<gene>
    <name evidence="1" type="ORF">BCR42DRAFT_178766</name>
</gene>
<dbReference type="InterPro" id="IPR032675">
    <property type="entry name" value="LRR_dom_sf"/>
</dbReference>
<dbReference type="GO" id="GO:0019005">
    <property type="term" value="C:SCF ubiquitin ligase complex"/>
    <property type="evidence" value="ECO:0007669"/>
    <property type="project" value="TreeGrafter"/>
</dbReference>
<name>A0A1X2HZB3_9FUNG</name>
<dbReference type="SUPFAM" id="SSF52047">
    <property type="entry name" value="RNI-like"/>
    <property type="match status" value="1"/>
</dbReference>